<dbReference type="RefSeq" id="WP_090045546.1">
    <property type="nucleotide sequence ID" value="NZ_FNCC01000001.1"/>
</dbReference>
<dbReference type="PANTHER" id="PTHR35936:SF17">
    <property type="entry name" value="ARGININE-BINDING EXTRACELLULAR PROTEIN ARTP"/>
    <property type="match status" value="1"/>
</dbReference>
<protein>
    <submittedName>
        <fullName evidence="4">Polar amino acid transport system substrate-binding protein</fullName>
    </submittedName>
</protein>
<feature type="domain" description="Solute-binding protein family 3/N-terminal" evidence="3">
    <location>
        <begin position="54"/>
        <end position="286"/>
    </location>
</feature>
<evidence type="ECO:0000256" key="2">
    <source>
        <dbReference type="SAM" id="SignalP"/>
    </source>
</evidence>
<keyword evidence="5" id="KW-1185">Reference proteome</keyword>
<dbReference type="Proteomes" id="UP000199623">
    <property type="component" value="Unassembled WGS sequence"/>
</dbReference>
<feature type="signal peptide" evidence="2">
    <location>
        <begin position="1"/>
        <end position="23"/>
    </location>
</feature>
<dbReference type="SMART" id="SM00062">
    <property type="entry name" value="PBPb"/>
    <property type="match status" value="1"/>
</dbReference>
<evidence type="ECO:0000313" key="4">
    <source>
        <dbReference type="EMBL" id="SDF46420.1"/>
    </source>
</evidence>
<dbReference type="OrthoDB" id="4577708at2"/>
<dbReference type="Gene3D" id="3.40.190.10">
    <property type="entry name" value="Periplasmic binding protein-like II"/>
    <property type="match status" value="2"/>
</dbReference>
<dbReference type="SUPFAM" id="SSF53850">
    <property type="entry name" value="Periplasmic binding protein-like II"/>
    <property type="match status" value="1"/>
</dbReference>
<evidence type="ECO:0000256" key="1">
    <source>
        <dbReference type="ARBA" id="ARBA00022729"/>
    </source>
</evidence>
<dbReference type="InterPro" id="IPR001638">
    <property type="entry name" value="Solute-binding_3/MltF_N"/>
</dbReference>
<evidence type="ECO:0000259" key="3">
    <source>
        <dbReference type="SMART" id="SM00062"/>
    </source>
</evidence>
<dbReference type="InterPro" id="IPR006311">
    <property type="entry name" value="TAT_signal"/>
</dbReference>
<dbReference type="PROSITE" id="PS51318">
    <property type="entry name" value="TAT"/>
    <property type="match status" value="1"/>
</dbReference>
<accession>A0A1G7LBK1</accession>
<name>A0A1G7LBK1_9PSEU</name>
<dbReference type="PANTHER" id="PTHR35936">
    <property type="entry name" value="MEMBRANE-BOUND LYTIC MUREIN TRANSGLYCOSYLASE F"/>
    <property type="match status" value="1"/>
</dbReference>
<reference evidence="5" key="1">
    <citation type="submission" date="2016-10" db="EMBL/GenBank/DDBJ databases">
        <authorList>
            <person name="Varghese N."/>
            <person name="Submissions S."/>
        </authorList>
    </citation>
    <scope>NUCLEOTIDE SEQUENCE [LARGE SCALE GENOMIC DNA]</scope>
    <source>
        <strain evidence="5">CGMCC 4.3506</strain>
    </source>
</reference>
<evidence type="ECO:0000313" key="5">
    <source>
        <dbReference type="Proteomes" id="UP000199623"/>
    </source>
</evidence>
<dbReference type="Pfam" id="PF00497">
    <property type="entry name" value="SBP_bac_3"/>
    <property type="match status" value="1"/>
</dbReference>
<dbReference type="EMBL" id="FNCC01000001">
    <property type="protein sequence ID" value="SDF46420.1"/>
    <property type="molecule type" value="Genomic_DNA"/>
</dbReference>
<dbReference type="AlphaFoldDB" id="A0A1G7LBK1"/>
<feature type="chain" id="PRO_5038895039" evidence="2">
    <location>
        <begin position="24"/>
        <end position="300"/>
    </location>
</feature>
<sequence length="300" mass="31340">MLKSRRSLLAVLAVVLLATPGCGGGSPDGALSSAGSSGTGHHDELPQQFKDSGVIRFAGDSHPPYRVVSPDGRTVTGLDRDLQEALGKVLGVRTETTIVPGLPAALSGMLSGRYDAFNGPVKDTAEREKQFDAIVWMVTRTAYLVPKSGGQGIGSSDDLCGKRVAAIQGSIIQDQVVRLTDWCVKAGKPAVEFIGLADTNGTILAAKSGRADAAGMTESAAIDALQTAKDDFTYVKQTDEQGAGVDKLALLVPKASGLGPVVHKAFQEIFANGQYAEIMSRYGLDDVKVDQPELNTAAGR</sequence>
<organism evidence="4 5">
    <name type="scientific">Lentzea fradiae</name>
    <dbReference type="NCBI Taxonomy" id="200378"/>
    <lineage>
        <taxon>Bacteria</taxon>
        <taxon>Bacillati</taxon>
        <taxon>Actinomycetota</taxon>
        <taxon>Actinomycetes</taxon>
        <taxon>Pseudonocardiales</taxon>
        <taxon>Pseudonocardiaceae</taxon>
        <taxon>Lentzea</taxon>
    </lineage>
</organism>
<gene>
    <name evidence="4" type="ORF">SAMN05216553_101757</name>
</gene>
<dbReference type="STRING" id="200378.SAMN05216553_101757"/>
<keyword evidence="1 2" id="KW-0732">Signal</keyword>
<proteinExistence type="predicted"/>